<gene>
    <name evidence="2" type="ORF">Mal4_49010</name>
</gene>
<dbReference type="KEGG" id="mri:Mal4_49010"/>
<dbReference type="AlphaFoldDB" id="A0A517ZDH5"/>
<evidence type="ECO:0000313" key="3">
    <source>
        <dbReference type="Proteomes" id="UP000320496"/>
    </source>
</evidence>
<dbReference type="Proteomes" id="UP000320496">
    <property type="component" value="Chromosome"/>
</dbReference>
<dbReference type="Pfam" id="PF09969">
    <property type="entry name" value="DUF2203"/>
    <property type="match status" value="1"/>
</dbReference>
<keyword evidence="3" id="KW-1185">Reference proteome</keyword>
<evidence type="ECO:0008006" key="4">
    <source>
        <dbReference type="Google" id="ProtNLM"/>
    </source>
</evidence>
<protein>
    <recommendedName>
        <fullName evidence="4">DUF2203 domain-containing protein</fullName>
    </recommendedName>
</protein>
<accession>A0A517ZDH5</accession>
<organism evidence="2 3">
    <name type="scientific">Maioricimonas rarisocia</name>
    <dbReference type="NCBI Taxonomy" id="2528026"/>
    <lineage>
        <taxon>Bacteria</taxon>
        <taxon>Pseudomonadati</taxon>
        <taxon>Planctomycetota</taxon>
        <taxon>Planctomycetia</taxon>
        <taxon>Planctomycetales</taxon>
        <taxon>Planctomycetaceae</taxon>
        <taxon>Maioricimonas</taxon>
    </lineage>
</organism>
<dbReference type="InterPro" id="IPR018699">
    <property type="entry name" value="DUF2203"/>
</dbReference>
<dbReference type="OrthoDB" id="9802910at2"/>
<evidence type="ECO:0000256" key="1">
    <source>
        <dbReference type="SAM" id="MobiDB-lite"/>
    </source>
</evidence>
<dbReference type="PIRSF" id="PIRSF016498">
    <property type="entry name" value="UCP016498"/>
    <property type="match status" value="1"/>
</dbReference>
<name>A0A517ZDH5_9PLAN</name>
<dbReference type="RefSeq" id="WP_145371824.1">
    <property type="nucleotide sequence ID" value="NZ_CP036275.1"/>
</dbReference>
<dbReference type="EMBL" id="CP036275">
    <property type="protein sequence ID" value="QDU40543.1"/>
    <property type="molecule type" value="Genomic_DNA"/>
</dbReference>
<proteinExistence type="predicted"/>
<feature type="region of interest" description="Disordered" evidence="1">
    <location>
        <begin position="49"/>
        <end position="75"/>
    </location>
</feature>
<sequence>MNSPATPNKKYFTPEEANRTLPLVRAIVKDIVSLAGDLDRRRERLESVRKKVSSRRERDRDDPYEEEVRQMEQELKQDDRRLDEYRHELTSLGAELKDEYVGLVDFRSRMEDRDVYLCWKLGEEEIGFWHELEAGVAGRVSLLEESVAGPDSDLEGEPEA</sequence>
<evidence type="ECO:0000313" key="2">
    <source>
        <dbReference type="EMBL" id="QDU40543.1"/>
    </source>
</evidence>
<reference evidence="2 3" key="1">
    <citation type="submission" date="2019-02" db="EMBL/GenBank/DDBJ databases">
        <title>Deep-cultivation of Planctomycetes and their phenomic and genomic characterization uncovers novel biology.</title>
        <authorList>
            <person name="Wiegand S."/>
            <person name="Jogler M."/>
            <person name="Boedeker C."/>
            <person name="Pinto D."/>
            <person name="Vollmers J."/>
            <person name="Rivas-Marin E."/>
            <person name="Kohn T."/>
            <person name="Peeters S.H."/>
            <person name="Heuer A."/>
            <person name="Rast P."/>
            <person name="Oberbeckmann S."/>
            <person name="Bunk B."/>
            <person name="Jeske O."/>
            <person name="Meyerdierks A."/>
            <person name="Storesund J.E."/>
            <person name="Kallscheuer N."/>
            <person name="Luecker S."/>
            <person name="Lage O.M."/>
            <person name="Pohl T."/>
            <person name="Merkel B.J."/>
            <person name="Hornburger P."/>
            <person name="Mueller R.-W."/>
            <person name="Bruemmer F."/>
            <person name="Labrenz M."/>
            <person name="Spormann A.M."/>
            <person name="Op den Camp H."/>
            <person name="Overmann J."/>
            <person name="Amann R."/>
            <person name="Jetten M.S.M."/>
            <person name="Mascher T."/>
            <person name="Medema M.H."/>
            <person name="Devos D.P."/>
            <person name="Kaster A.-K."/>
            <person name="Ovreas L."/>
            <person name="Rohde M."/>
            <person name="Galperin M.Y."/>
            <person name="Jogler C."/>
        </authorList>
    </citation>
    <scope>NUCLEOTIDE SEQUENCE [LARGE SCALE GENOMIC DNA]</scope>
    <source>
        <strain evidence="2 3">Mal4</strain>
    </source>
</reference>